<evidence type="ECO:0000259" key="1">
    <source>
        <dbReference type="Pfam" id="PF07687"/>
    </source>
</evidence>
<comment type="caution">
    <text evidence="2">The sequence shown here is derived from an EMBL/GenBank/DDBJ whole genome shotgun (WGS) entry which is preliminary data.</text>
</comment>
<keyword evidence="3" id="KW-1185">Reference proteome</keyword>
<dbReference type="InterPro" id="IPR002933">
    <property type="entry name" value="Peptidase_M20"/>
</dbReference>
<dbReference type="SUPFAM" id="SSF55031">
    <property type="entry name" value="Bacterial exopeptidase dimerisation domain"/>
    <property type="match status" value="1"/>
</dbReference>
<dbReference type="EMBL" id="BMXK01000003">
    <property type="protein sequence ID" value="GHD02433.1"/>
    <property type="molecule type" value="Genomic_DNA"/>
</dbReference>
<dbReference type="PANTHER" id="PTHR11014:SF63">
    <property type="entry name" value="METALLOPEPTIDASE, PUTATIVE (AFU_ORTHOLOGUE AFUA_6G09600)-RELATED"/>
    <property type="match status" value="1"/>
</dbReference>
<name>A0ABQ3GET3_9MICC</name>
<dbReference type="Gene3D" id="3.40.630.10">
    <property type="entry name" value="Zn peptidases"/>
    <property type="match status" value="1"/>
</dbReference>
<dbReference type="Pfam" id="PF07687">
    <property type="entry name" value="M20_dimer"/>
    <property type="match status" value="1"/>
</dbReference>
<dbReference type="InterPro" id="IPR036264">
    <property type="entry name" value="Bact_exopeptidase_dim_dom"/>
</dbReference>
<protein>
    <submittedName>
        <fullName evidence="2">Amidohydrolase</fullName>
    </submittedName>
</protein>
<dbReference type="NCBIfam" id="TIGR01891">
    <property type="entry name" value="amidohydrolases"/>
    <property type="match status" value="1"/>
</dbReference>
<gene>
    <name evidence="2" type="ORF">GCM10008096_07550</name>
</gene>
<feature type="domain" description="Peptidase M20 dimerisation" evidence="1">
    <location>
        <begin position="195"/>
        <end position="290"/>
    </location>
</feature>
<dbReference type="SUPFAM" id="SSF53187">
    <property type="entry name" value="Zn-dependent exopeptidases"/>
    <property type="match status" value="1"/>
</dbReference>
<dbReference type="PANTHER" id="PTHR11014">
    <property type="entry name" value="PEPTIDASE M20 FAMILY MEMBER"/>
    <property type="match status" value="1"/>
</dbReference>
<dbReference type="InterPro" id="IPR017439">
    <property type="entry name" value="Amidohydrolase"/>
</dbReference>
<accession>A0ABQ3GET3</accession>
<reference evidence="3" key="1">
    <citation type="journal article" date="2019" name="Int. J. Syst. Evol. Microbiol.">
        <title>The Global Catalogue of Microorganisms (GCM) 10K type strain sequencing project: providing services to taxonomists for standard genome sequencing and annotation.</title>
        <authorList>
            <consortium name="The Broad Institute Genomics Platform"/>
            <consortium name="The Broad Institute Genome Sequencing Center for Infectious Disease"/>
            <person name="Wu L."/>
            <person name="Ma J."/>
        </authorList>
    </citation>
    <scope>NUCLEOTIDE SEQUENCE [LARGE SCALE GENOMIC DNA]</scope>
    <source>
        <strain evidence="3">KCTC 19466</strain>
    </source>
</reference>
<evidence type="ECO:0000313" key="2">
    <source>
        <dbReference type="EMBL" id="GHD02433.1"/>
    </source>
</evidence>
<dbReference type="InterPro" id="IPR011650">
    <property type="entry name" value="Peptidase_M20_dimer"/>
</dbReference>
<proteinExistence type="predicted"/>
<evidence type="ECO:0000313" key="3">
    <source>
        <dbReference type="Proteomes" id="UP000642819"/>
    </source>
</evidence>
<sequence>MPNNDLVLTDGMRERMHDVYRHLHRNPELSMQEFRTAEFIEERLSALGVEHFRCGGTGVVGVVRNGDGPVVAFRADSDGLPIAEDTGFEYASEATGRLEDGTEVPVMHGCGHDTHVASLLAATEVFVSAPDAWTGTLVLIFQPGEETGAGARAMVDDGLWDRAPRPAVVLGQHVMPGLAGTVQYPRGSAMSYADSWKVTLHGRQSHGSQPQDAIDPIVLGAHIVTRLQTVVSREIDAREAAVVTVGTFHAGLKENIIPASAEFTLNIRTLDDAVRERVLAAVRRIITAEASVSGAPEPVIEELYRFPRNFNDPEATDARMADVAAELGADAVTEVRPLMGSEDFGALATAIDVPSVYWFFGGYTAEQLEADTVPVNHSPEFAPVMEPTLTTAVRAATAAIAGALGGAGV</sequence>
<dbReference type="Proteomes" id="UP000642819">
    <property type="component" value="Unassembled WGS sequence"/>
</dbReference>
<dbReference type="PIRSF" id="PIRSF005962">
    <property type="entry name" value="Pept_M20D_amidohydro"/>
    <property type="match status" value="1"/>
</dbReference>
<dbReference type="Pfam" id="PF01546">
    <property type="entry name" value="Peptidase_M20"/>
    <property type="match status" value="1"/>
</dbReference>
<dbReference type="Gene3D" id="3.30.70.360">
    <property type="match status" value="1"/>
</dbReference>
<organism evidence="2 3">
    <name type="scientific">Zhihengliuella salsuginis</name>
    <dbReference type="NCBI Taxonomy" id="578222"/>
    <lineage>
        <taxon>Bacteria</taxon>
        <taxon>Bacillati</taxon>
        <taxon>Actinomycetota</taxon>
        <taxon>Actinomycetes</taxon>
        <taxon>Micrococcales</taxon>
        <taxon>Micrococcaceae</taxon>
        <taxon>Zhihengliuella</taxon>
    </lineage>
</organism>